<sequence length="54" mass="5914">MRVDVDDLKTLQLLQIVTGTNTADVVRKSLKDYIAQNRKLLTQAGEALVKGGSK</sequence>
<name>A0A242N4Q5_CABSO</name>
<comment type="caution">
    <text evidence="1">The sequence shown here is derived from an EMBL/GenBank/DDBJ whole genome shotgun (WGS) entry which is preliminary data.</text>
</comment>
<organism evidence="1 2">
    <name type="scientific">Caballeronia sordidicola</name>
    <name type="common">Burkholderia sordidicola</name>
    <dbReference type="NCBI Taxonomy" id="196367"/>
    <lineage>
        <taxon>Bacteria</taxon>
        <taxon>Pseudomonadati</taxon>
        <taxon>Pseudomonadota</taxon>
        <taxon>Betaproteobacteria</taxon>
        <taxon>Burkholderiales</taxon>
        <taxon>Burkholderiaceae</taxon>
        <taxon>Caballeronia</taxon>
    </lineage>
</organism>
<dbReference type="EMBL" id="NBTZ01000022">
    <property type="protein sequence ID" value="OTP78657.1"/>
    <property type="molecule type" value="Genomic_DNA"/>
</dbReference>
<proteinExistence type="predicted"/>
<evidence type="ECO:0000313" key="1">
    <source>
        <dbReference type="EMBL" id="OTP78657.1"/>
    </source>
</evidence>
<reference evidence="1 2" key="1">
    <citation type="submission" date="2017-03" db="EMBL/GenBank/DDBJ databases">
        <title>Genome analysis of strain PAMC 26577.</title>
        <authorList>
            <person name="Oh H.-M."/>
            <person name="Yang J.-A."/>
        </authorList>
    </citation>
    <scope>NUCLEOTIDE SEQUENCE [LARGE SCALE GENOMIC DNA]</scope>
    <source>
        <strain evidence="1 2">PAMC 26577</strain>
    </source>
</reference>
<gene>
    <name evidence="1" type="ORF">PAMC26577_03460</name>
</gene>
<dbReference type="AlphaFoldDB" id="A0A242N4Q5"/>
<evidence type="ECO:0000313" key="2">
    <source>
        <dbReference type="Proteomes" id="UP000195221"/>
    </source>
</evidence>
<dbReference type="Proteomes" id="UP000195221">
    <property type="component" value="Unassembled WGS sequence"/>
</dbReference>
<protein>
    <submittedName>
        <fullName evidence="1">Uncharacterized protein</fullName>
    </submittedName>
</protein>
<accession>A0A242N4Q5</accession>